<sequence>MLPVSGDPLPGTGAAGGFRITGRHVLAAMLVFFGIVIGVNVTFVHLALSSWTGLTDHQSYRSGISWNRTLERDAAQKALGWTAAVDSRFSGDAVAGGRPFEVTVTIRDRDGHPVTGLAFAGEARHPVLEIDDRSLTFAEAGGGVYRGTAVLPSAADWELMLVATRPDGFEYRIETVAAVR</sequence>
<dbReference type="AlphaFoldDB" id="A0A918XUL8"/>
<accession>A0A918XUL8</accession>
<evidence type="ECO:0000313" key="2">
    <source>
        <dbReference type="EMBL" id="GHD57499.1"/>
    </source>
</evidence>
<comment type="caution">
    <text evidence="2">The sequence shown here is derived from an EMBL/GenBank/DDBJ whole genome shotgun (WGS) entry which is preliminary data.</text>
</comment>
<protein>
    <submittedName>
        <fullName evidence="2">Nitrogen fixation protein FixH</fullName>
    </submittedName>
</protein>
<keyword evidence="1" id="KW-0472">Membrane</keyword>
<name>A0A918XUL8_9PROT</name>
<keyword evidence="3" id="KW-1185">Reference proteome</keyword>
<keyword evidence="1" id="KW-1133">Transmembrane helix</keyword>
<dbReference type="EMBL" id="BMZS01000009">
    <property type="protein sequence ID" value="GHD57499.1"/>
    <property type="molecule type" value="Genomic_DNA"/>
</dbReference>
<dbReference type="Pfam" id="PF05751">
    <property type="entry name" value="FixH"/>
    <property type="match status" value="1"/>
</dbReference>
<dbReference type="InterPro" id="IPR008620">
    <property type="entry name" value="FixH"/>
</dbReference>
<reference evidence="2" key="1">
    <citation type="journal article" date="2014" name="Int. J. Syst. Evol. Microbiol.">
        <title>Complete genome sequence of Corynebacterium casei LMG S-19264T (=DSM 44701T), isolated from a smear-ripened cheese.</title>
        <authorList>
            <consortium name="US DOE Joint Genome Institute (JGI-PGF)"/>
            <person name="Walter F."/>
            <person name="Albersmeier A."/>
            <person name="Kalinowski J."/>
            <person name="Ruckert C."/>
        </authorList>
    </citation>
    <scope>NUCLEOTIDE SEQUENCE</scope>
    <source>
        <strain evidence="2">KCTC 42651</strain>
    </source>
</reference>
<gene>
    <name evidence="2" type="primary">fixH</name>
    <name evidence="2" type="ORF">GCM10017083_39100</name>
</gene>
<evidence type="ECO:0000313" key="3">
    <source>
        <dbReference type="Proteomes" id="UP000630353"/>
    </source>
</evidence>
<reference evidence="2" key="2">
    <citation type="submission" date="2020-09" db="EMBL/GenBank/DDBJ databases">
        <authorList>
            <person name="Sun Q."/>
            <person name="Kim S."/>
        </authorList>
    </citation>
    <scope>NUCLEOTIDE SEQUENCE</scope>
    <source>
        <strain evidence="2">KCTC 42651</strain>
    </source>
</reference>
<organism evidence="2 3">
    <name type="scientific">Thalassobaculum fulvum</name>
    <dbReference type="NCBI Taxonomy" id="1633335"/>
    <lineage>
        <taxon>Bacteria</taxon>
        <taxon>Pseudomonadati</taxon>
        <taxon>Pseudomonadota</taxon>
        <taxon>Alphaproteobacteria</taxon>
        <taxon>Rhodospirillales</taxon>
        <taxon>Thalassobaculaceae</taxon>
        <taxon>Thalassobaculum</taxon>
    </lineage>
</organism>
<evidence type="ECO:0000256" key="1">
    <source>
        <dbReference type="SAM" id="Phobius"/>
    </source>
</evidence>
<feature type="transmembrane region" description="Helical" evidence="1">
    <location>
        <begin position="25"/>
        <end position="48"/>
    </location>
</feature>
<dbReference type="Proteomes" id="UP000630353">
    <property type="component" value="Unassembled WGS sequence"/>
</dbReference>
<keyword evidence="1" id="KW-0812">Transmembrane</keyword>
<proteinExistence type="predicted"/>